<feature type="transmembrane region" description="Helical" evidence="1">
    <location>
        <begin position="81"/>
        <end position="111"/>
    </location>
</feature>
<evidence type="ECO:0000313" key="2">
    <source>
        <dbReference type="EMBL" id="ORY35231.1"/>
    </source>
</evidence>
<reference evidence="2 3" key="1">
    <citation type="submission" date="2016-07" db="EMBL/GenBank/DDBJ databases">
        <title>Pervasive Adenine N6-methylation of Active Genes in Fungi.</title>
        <authorList>
            <consortium name="DOE Joint Genome Institute"/>
            <person name="Mondo S.J."/>
            <person name="Dannebaum R.O."/>
            <person name="Kuo R.C."/>
            <person name="Labutti K."/>
            <person name="Haridas S."/>
            <person name="Kuo A."/>
            <person name="Salamov A."/>
            <person name="Ahrendt S.R."/>
            <person name="Lipzen A."/>
            <person name="Sullivan W."/>
            <person name="Andreopoulos W.B."/>
            <person name="Clum A."/>
            <person name="Lindquist E."/>
            <person name="Daum C."/>
            <person name="Ramamoorthy G.K."/>
            <person name="Gryganskyi A."/>
            <person name="Culley D."/>
            <person name="Magnuson J.K."/>
            <person name="James T.Y."/>
            <person name="O'Malley M.A."/>
            <person name="Stajich J.E."/>
            <person name="Spatafora J.W."/>
            <person name="Visel A."/>
            <person name="Grigoriev I.V."/>
        </authorList>
    </citation>
    <scope>NUCLEOTIDE SEQUENCE [LARGE SCALE GENOMIC DNA]</scope>
    <source>
        <strain evidence="2 3">JEL800</strain>
    </source>
</reference>
<evidence type="ECO:0000256" key="1">
    <source>
        <dbReference type="SAM" id="Phobius"/>
    </source>
</evidence>
<sequence length="283" mass="32607">MLAGLVKSAAFRNFLWRFVLQNGFILVAAAVSIVLSITQQLIVNNLFVEHYEVHVPDRKKPVKVTTGFWLSSLNKYNQIDYFFLFPNLIGGILGFLGNIVFGIIGSAVFSYRVDKANMIPMFSRRPVYLSWLLQEHHHSNPVVMVALKLIDNRKSDISDLNSVKVLSSSLNRPSKYGYQPLGSSERSSPVSFYSSINTKRARTKWFLAYTLIKNPSLIAYRKQRVQETLLAEWVSENEAVRIRAEVLKNYEGNSEKTLMDTRRMMREVEVELWKKEKRGKSNY</sequence>
<dbReference type="InterPro" id="IPR026612">
    <property type="entry name" value="STRA6-like"/>
</dbReference>
<dbReference type="Proteomes" id="UP000193642">
    <property type="component" value="Unassembled WGS sequence"/>
</dbReference>
<accession>A0A1Y2BKD8</accession>
<dbReference type="OrthoDB" id="2160657at2759"/>
<keyword evidence="1" id="KW-0812">Transmembrane</keyword>
<name>A0A1Y2BKD8_9FUNG</name>
<dbReference type="STRING" id="329046.A0A1Y2BKD8"/>
<protein>
    <submittedName>
        <fullName evidence="2">Uncharacterized protein</fullName>
    </submittedName>
</protein>
<evidence type="ECO:0000313" key="3">
    <source>
        <dbReference type="Proteomes" id="UP000193642"/>
    </source>
</evidence>
<comment type="caution">
    <text evidence="2">The sequence shown here is derived from an EMBL/GenBank/DDBJ whole genome shotgun (WGS) entry which is preliminary data.</text>
</comment>
<dbReference type="GO" id="GO:0038023">
    <property type="term" value="F:signaling receptor activity"/>
    <property type="evidence" value="ECO:0007669"/>
    <property type="project" value="InterPro"/>
</dbReference>
<gene>
    <name evidence="2" type="ORF">BCR33DRAFT_722570</name>
</gene>
<keyword evidence="1" id="KW-0472">Membrane</keyword>
<feature type="transmembrane region" description="Helical" evidence="1">
    <location>
        <begin position="14"/>
        <end position="37"/>
    </location>
</feature>
<keyword evidence="3" id="KW-1185">Reference proteome</keyword>
<dbReference type="Pfam" id="PF14752">
    <property type="entry name" value="RBP_receptor"/>
    <property type="match status" value="1"/>
</dbReference>
<organism evidence="2 3">
    <name type="scientific">Rhizoclosmatium globosum</name>
    <dbReference type="NCBI Taxonomy" id="329046"/>
    <lineage>
        <taxon>Eukaryota</taxon>
        <taxon>Fungi</taxon>
        <taxon>Fungi incertae sedis</taxon>
        <taxon>Chytridiomycota</taxon>
        <taxon>Chytridiomycota incertae sedis</taxon>
        <taxon>Chytridiomycetes</taxon>
        <taxon>Chytridiales</taxon>
        <taxon>Chytriomycetaceae</taxon>
        <taxon>Rhizoclosmatium</taxon>
    </lineage>
</organism>
<keyword evidence="1" id="KW-1133">Transmembrane helix</keyword>
<dbReference type="AlphaFoldDB" id="A0A1Y2BKD8"/>
<dbReference type="EMBL" id="MCGO01000060">
    <property type="protein sequence ID" value="ORY35231.1"/>
    <property type="molecule type" value="Genomic_DNA"/>
</dbReference>
<proteinExistence type="predicted"/>